<keyword evidence="2" id="KW-1185">Reference proteome</keyword>
<proteinExistence type="predicted"/>
<dbReference type="OrthoDB" id="9862731at2"/>
<evidence type="ECO:0000313" key="2">
    <source>
        <dbReference type="Proteomes" id="UP000318478"/>
    </source>
</evidence>
<dbReference type="RefSeq" id="WP_146589098.1">
    <property type="nucleotide sequence ID" value="NZ_SJPO01000008.1"/>
</dbReference>
<organism evidence="1 2">
    <name type="scientific">Posidoniimonas polymericola</name>
    <dbReference type="NCBI Taxonomy" id="2528002"/>
    <lineage>
        <taxon>Bacteria</taxon>
        <taxon>Pseudomonadati</taxon>
        <taxon>Planctomycetota</taxon>
        <taxon>Planctomycetia</taxon>
        <taxon>Pirellulales</taxon>
        <taxon>Lacipirellulaceae</taxon>
        <taxon>Posidoniimonas</taxon>
    </lineage>
</organism>
<gene>
    <name evidence="1" type="ORF">Pla123a_34210</name>
</gene>
<name>A0A5C5YIA4_9BACT</name>
<reference evidence="1 2" key="1">
    <citation type="submission" date="2019-02" db="EMBL/GenBank/DDBJ databases">
        <title>Deep-cultivation of Planctomycetes and their phenomic and genomic characterization uncovers novel biology.</title>
        <authorList>
            <person name="Wiegand S."/>
            <person name="Jogler M."/>
            <person name="Boedeker C."/>
            <person name="Pinto D."/>
            <person name="Vollmers J."/>
            <person name="Rivas-Marin E."/>
            <person name="Kohn T."/>
            <person name="Peeters S.H."/>
            <person name="Heuer A."/>
            <person name="Rast P."/>
            <person name="Oberbeckmann S."/>
            <person name="Bunk B."/>
            <person name="Jeske O."/>
            <person name="Meyerdierks A."/>
            <person name="Storesund J.E."/>
            <person name="Kallscheuer N."/>
            <person name="Luecker S."/>
            <person name="Lage O.M."/>
            <person name="Pohl T."/>
            <person name="Merkel B.J."/>
            <person name="Hornburger P."/>
            <person name="Mueller R.-W."/>
            <person name="Bruemmer F."/>
            <person name="Labrenz M."/>
            <person name="Spormann A.M."/>
            <person name="Op Den Camp H."/>
            <person name="Overmann J."/>
            <person name="Amann R."/>
            <person name="Jetten M.S.M."/>
            <person name="Mascher T."/>
            <person name="Medema M.H."/>
            <person name="Devos D.P."/>
            <person name="Kaster A.-K."/>
            <person name="Ovreas L."/>
            <person name="Rohde M."/>
            <person name="Galperin M.Y."/>
            <person name="Jogler C."/>
        </authorList>
    </citation>
    <scope>NUCLEOTIDE SEQUENCE [LARGE SCALE GENOMIC DNA]</scope>
    <source>
        <strain evidence="1 2">Pla123a</strain>
    </source>
</reference>
<dbReference type="AlphaFoldDB" id="A0A5C5YIA4"/>
<dbReference type="Proteomes" id="UP000318478">
    <property type="component" value="Unassembled WGS sequence"/>
</dbReference>
<accession>A0A5C5YIA4</accession>
<sequence length="177" mass="19091">MDRRHDQPVPRSTFLPLAALPVADLAAGGGRVELYLSPSGFEADAAAAALTVLLRAEDAKSERLLLEVSDRFAGAEDRSPLTRVSTARVWRSGVAATGGRRRDWVLLLEECRAAYATTLIALGGSDPGLQTRLAGLADRTVVVSRAGRGELAHTHRLVRRLRGDGVYRCECMWLDAA</sequence>
<comment type="caution">
    <text evidence="1">The sequence shown here is derived from an EMBL/GenBank/DDBJ whole genome shotgun (WGS) entry which is preliminary data.</text>
</comment>
<protein>
    <submittedName>
        <fullName evidence="1">Uncharacterized protein</fullName>
    </submittedName>
</protein>
<dbReference type="EMBL" id="SJPO01000008">
    <property type="protein sequence ID" value="TWT74597.1"/>
    <property type="molecule type" value="Genomic_DNA"/>
</dbReference>
<evidence type="ECO:0000313" key="1">
    <source>
        <dbReference type="EMBL" id="TWT74597.1"/>
    </source>
</evidence>